<evidence type="ECO:0000259" key="1">
    <source>
        <dbReference type="Pfam" id="PF07589"/>
    </source>
</evidence>
<evidence type="ECO:0000313" key="2">
    <source>
        <dbReference type="EMBL" id="QDT73478.1"/>
    </source>
</evidence>
<name>A0A517TYN4_9BACT</name>
<dbReference type="Pfam" id="PF07589">
    <property type="entry name" value="PEP-CTERM"/>
    <property type="match status" value="1"/>
</dbReference>
<proteinExistence type="predicted"/>
<dbReference type="EMBL" id="CP036339">
    <property type="protein sequence ID" value="QDT73478.1"/>
    <property type="molecule type" value="Genomic_DNA"/>
</dbReference>
<dbReference type="InterPro" id="IPR013424">
    <property type="entry name" value="Ice-binding_C"/>
</dbReference>
<feature type="domain" description="Ice-binding protein C-terminal" evidence="1">
    <location>
        <begin position="104"/>
        <end position="128"/>
    </location>
</feature>
<dbReference type="RefSeq" id="WP_168206876.1">
    <property type="nucleotide sequence ID" value="NZ_CP036339.1"/>
</dbReference>
<protein>
    <recommendedName>
        <fullName evidence="1">Ice-binding protein C-terminal domain-containing protein</fullName>
    </recommendedName>
</protein>
<sequence length="135" mass="14695">MQPTLAGSDVITYHSPSGRIDFDEPASKFGGYWLHAVTTSQAGPIRISFFDVANSLIDEVAFRYDFANLRGESEWFGWQSTVPIYAVSFTGFWASVDGLQVTLVPEPSSVVLAGICGLVAATRLRCRRISASAEL</sequence>
<dbReference type="AlphaFoldDB" id="A0A517TYN4"/>
<organism evidence="2 3">
    <name type="scientific">Lacipirellula limnantheis</name>
    <dbReference type="NCBI Taxonomy" id="2528024"/>
    <lineage>
        <taxon>Bacteria</taxon>
        <taxon>Pseudomonadati</taxon>
        <taxon>Planctomycetota</taxon>
        <taxon>Planctomycetia</taxon>
        <taxon>Pirellulales</taxon>
        <taxon>Lacipirellulaceae</taxon>
        <taxon>Lacipirellula</taxon>
    </lineage>
</organism>
<evidence type="ECO:0000313" key="3">
    <source>
        <dbReference type="Proteomes" id="UP000317909"/>
    </source>
</evidence>
<accession>A0A517TYN4</accession>
<gene>
    <name evidence="2" type="ORF">I41_26670</name>
</gene>
<keyword evidence="3" id="KW-1185">Reference proteome</keyword>
<dbReference type="Proteomes" id="UP000317909">
    <property type="component" value="Chromosome"/>
</dbReference>
<reference evidence="2 3" key="1">
    <citation type="submission" date="2019-02" db="EMBL/GenBank/DDBJ databases">
        <title>Deep-cultivation of Planctomycetes and their phenomic and genomic characterization uncovers novel biology.</title>
        <authorList>
            <person name="Wiegand S."/>
            <person name="Jogler M."/>
            <person name="Boedeker C."/>
            <person name="Pinto D."/>
            <person name="Vollmers J."/>
            <person name="Rivas-Marin E."/>
            <person name="Kohn T."/>
            <person name="Peeters S.H."/>
            <person name="Heuer A."/>
            <person name="Rast P."/>
            <person name="Oberbeckmann S."/>
            <person name="Bunk B."/>
            <person name="Jeske O."/>
            <person name="Meyerdierks A."/>
            <person name="Storesund J.E."/>
            <person name="Kallscheuer N."/>
            <person name="Luecker S."/>
            <person name="Lage O.M."/>
            <person name="Pohl T."/>
            <person name="Merkel B.J."/>
            <person name="Hornburger P."/>
            <person name="Mueller R.-W."/>
            <person name="Bruemmer F."/>
            <person name="Labrenz M."/>
            <person name="Spormann A.M."/>
            <person name="Op den Camp H."/>
            <person name="Overmann J."/>
            <person name="Amann R."/>
            <person name="Jetten M.S.M."/>
            <person name="Mascher T."/>
            <person name="Medema M.H."/>
            <person name="Devos D.P."/>
            <person name="Kaster A.-K."/>
            <person name="Ovreas L."/>
            <person name="Rohde M."/>
            <person name="Galperin M.Y."/>
            <person name="Jogler C."/>
        </authorList>
    </citation>
    <scope>NUCLEOTIDE SEQUENCE [LARGE SCALE GENOMIC DNA]</scope>
    <source>
        <strain evidence="2 3">I41</strain>
    </source>
</reference>
<dbReference type="KEGG" id="llh:I41_26670"/>